<comment type="subunit">
    <text evidence="5">Homodimer.</text>
</comment>
<evidence type="ECO:0000256" key="5">
    <source>
        <dbReference type="HAMAP-Rule" id="MF_01825"/>
    </source>
</evidence>
<keyword evidence="2 5" id="KW-0560">Oxidoreductase</keyword>
<feature type="domain" description="Erythronate-4-phosphate dehydrogenase dimerisation" evidence="8">
    <location>
        <begin position="302"/>
        <end position="342"/>
    </location>
</feature>
<dbReference type="RefSeq" id="WP_016274673.1">
    <property type="nucleotide sequence ID" value="NZ_CAKOCL010000010.1"/>
</dbReference>
<dbReference type="NCBIfam" id="NF001309">
    <property type="entry name" value="PRK00257.1"/>
    <property type="match status" value="1"/>
</dbReference>
<comment type="catalytic activity">
    <reaction evidence="5">
        <text>4-phospho-D-erythronate + NAD(+) = (R)-3-hydroxy-2-oxo-4-phosphooxybutanoate + NADH + H(+)</text>
        <dbReference type="Rhea" id="RHEA:18829"/>
        <dbReference type="ChEBI" id="CHEBI:15378"/>
        <dbReference type="ChEBI" id="CHEBI:57540"/>
        <dbReference type="ChEBI" id="CHEBI:57945"/>
        <dbReference type="ChEBI" id="CHEBI:58538"/>
        <dbReference type="ChEBI" id="CHEBI:58766"/>
        <dbReference type="EC" id="1.1.1.290"/>
    </reaction>
</comment>
<dbReference type="AlphaFoldDB" id="R9ID80"/>
<comment type="function">
    <text evidence="5">Catalyzes the oxidation of erythronate-4-phosphate to 3-hydroxy-2-oxo-4-phosphonooxybutanoate.</text>
</comment>
<dbReference type="GO" id="GO:0033711">
    <property type="term" value="F:4-phosphoerythronate dehydrogenase activity"/>
    <property type="evidence" value="ECO:0007669"/>
    <property type="project" value="UniProtKB-EC"/>
</dbReference>
<dbReference type="GO" id="GO:0051287">
    <property type="term" value="F:NAD binding"/>
    <property type="evidence" value="ECO:0007669"/>
    <property type="project" value="InterPro"/>
</dbReference>
<comment type="caution">
    <text evidence="5">Lacks conserved residue(s) required for the propagation of feature annotation.</text>
</comment>
<dbReference type="GeneID" id="82151946"/>
<proteinExistence type="inferred from homology"/>
<feature type="active site" evidence="5">
    <location>
        <position position="237"/>
    </location>
</feature>
<reference evidence="9 11" key="1">
    <citation type="submission" date="2013-04" db="EMBL/GenBank/DDBJ databases">
        <title>The Genome Sequence of Bacteroides massiliensis dnLKV3.</title>
        <authorList>
            <consortium name="The Broad Institute Genomics Platform"/>
            <consortium name="The Broad Institute Genome Sequencing Center for Infectious Disease"/>
            <person name="Earl A."/>
            <person name="Xavier R."/>
            <person name="Kuhn K."/>
            <person name="Stappenbeck T."/>
            <person name="Walker B."/>
            <person name="Young S."/>
            <person name="Zeng Q."/>
            <person name="Gargeya S."/>
            <person name="Fitzgerald M."/>
            <person name="Haas B."/>
            <person name="Abouelleil A."/>
            <person name="Allen A.W."/>
            <person name="Alvarado L."/>
            <person name="Arachchi H.M."/>
            <person name="Berlin A.M."/>
            <person name="Chapman S.B."/>
            <person name="Gainer-Dewar J."/>
            <person name="Goldberg J."/>
            <person name="Griggs A."/>
            <person name="Gujja S."/>
            <person name="Hansen M."/>
            <person name="Howarth C."/>
            <person name="Imamovic A."/>
            <person name="Ireland A."/>
            <person name="Larimer J."/>
            <person name="McCowan C."/>
            <person name="Murphy C."/>
            <person name="Pearson M."/>
            <person name="Poon T.W."/>
            <person name="Priest M."/>
            <person name="Roberts A."/>
            <person name="Saif S."/>
            <person name="Shea T."/>
            <person name="Sisk P."/>
            <person name="Sykes S."/>
            <person name="Wortman J."/>
            <person name="Nusbaum C."/>
            <person name="Birren B."/>
        </authorList>
    </citation>
    <scope>NUCLEOTIDE SEQUENCE [LARGE SCALE GENOMIC DNA]</scope>
    <source>
        <strain evidence="11">dnLKV3</strain>
        <strain evidence="9">DnLKV3</strain>
    </source>
</reference>
<dbReference type="HOGENOM" id="CLU_019796_4_0_10"/>
<dbReference type="InterPro" id="IPR050418">
    <property type="entry name" value="D-iso_2-hydroxyacid_DH_PdxB"/>
</dbReference>
<comment type="pathway">
    <text evidence="5">Cofactor biosynthesis; pyridoxine 5'-phosphate biosynthesis; pyridoxine 5'-phosphate from D-erythrose 4-phosphate: step 2/5.</text>
</comment>
<keyword evidence="4 5" id="KW-0664">Pyridoxine biosynthesis</keyword>
<evidence type="ECO:0000259" key="8">
    <source>
        <dbReference type="Pfam" id="PF11890"/>
    </source>
</evidence>
<dbReference type="GO" id="GO:0008615">
    <property type="term" value="P:pyridoxine biosynthetic process"/>
    <property type="evidence" value="ECO:0007669"/>
    <property type="project" value="UniProtKB-UniRule"/>
</dbReference>
<dbReference type="Gene3D" id="3.30.1370.170">
    <property type="match status" value="1"/>
</dbReference>
<evidence type="ECO:0000256" key="3">
    <source>
        <dbReference type="ARBA" id="ARBA00023027"/>
    </source>
</evidence>
<evidence type="ECO:0000313" key="10">
    <source>
        <dbReference type="EMBL" id="TGY71568.1"/>
    </source>
</evidence>
<feature type="domain" description="D-isomer specific 2-hydroxyacid dehydrogenase NAD-binding" evidence="7">
    <location>
        <begin position="109"/>
        <end position="256"/>
    </location>
</feature>
<comment type="caution">
    <text evidence="9">The sequence shown here is derived from an EMBL/GenBank/DDBJ whole genome shotgun (WGS) entry which is preliminary data.</text>
</comment>
<dbReference type="PROSITE" id="PS00671">
    <property type="entry name" value="D_2_HYDROXYACID_DH_3"/>
    <property type="match status" value="1"/>
</dbReference>
<dbReference type="EMBL" id="ASSP01000003">
    <property type="protein sequence ID" value="EOS16506.1"/>
    <property type="molecule type" value="Genomic_DNA"/>
</dbReference>
<dbReference type="SUPFAM" id="SSF51735">
    <property type="entry name" value="NAD(P)-binding Rossmann-fold domains"/>
    <property type="match status" value="1"/>
</dbReference>
<feature type="domain" description="D-isomer specific 2-hydroxyacid dehydrogenase catalytic" evidence="6">
    <location>
        <begin position="32"/>
        <end position="279"/>
    </location>
</feature>
<dbReference type="PATRIC" id="fig|1235788.3.peg.178"/>
<dbReference type="PANTHER" id="PTHR43761">
    <property type="entry name" value="D-ISOMER SPECIFIC 2-HYDROXYACID DEHYDROGENASE FAMILY PROTEIN (AFU_ORTHOLOGUE AFUA_1G13630)"/>
    <property type="match status" value="1"/>
</dbReference>
<feature type="binding site" evidence="5">
    <location>
        <position position="46"/>
    </location>
    <ligand>
        <name>substrate</name>
    </ligand>
</feature>
<dbReference type="GO" id="GO:0046983">
    <property type="term" value="F:protein dimerization activity"/>
    <property type="evidence" value="ECO:0007669"/>
    <property type="project" value="InterPro"/>
</dbReference>
<dbReference type="InterPro" id="IPR029753">
    <property type="entry name" value="D-isomer_DH_CS"/>
</dbReference>
<protein>
    <recommendedName>
        <fullName evidence="5">Erythronate-4-phosphate dehydrogenase</fullName>
        <ecNumber evidence="5">1.1.1.290</ecNumber>
    </recommendedName>
</protein>
<reference evidence="10 12" key="2">
    <citation type="submission" date="2019-04" db="EMBL/GenBank/DDBJ databases">
        <title>Microbes associate with the intestines of laboratory mice.</title>
        <authorList>
            <person name="Navarre W."/>
            <person name="Wong E."/>
            <person name="Huang K."/>
            <person name="Tropini C."/>
            <person name="Ng K."/>
            <person name="Yu B."/>
        </authorList>
    </citation>
    <scope>NUCLEOTIDE SEQUENCE [LARGE SCALE GENOMIC DNA]</scope>
    <source>
        <strain evidence="10 12">NM22_B1</strain>
    </source>
</reference>
<dbReference type="Pfam" id="PF02826">
    <property type="entry name" value="2-Hacid_dh_C"/>
    <property type="match status" value="1"/>
</dbReference>
<sequence>MKVIVDNKIPYIREAVEQIADEVVYLSGSGFTAGNVRDADALVIRTRTRCNRELLEGSKVKFIATATIGFDHIDVDYCREAGIEWQNCPGCNAGSVEQYLHSVLLLLKRRKGMRLEDTCLGIVGVGHVGSRVERMARSLGLRVLLNDPPRADRGEAGFVDLSVLARECDMITFHTPLNRNGKYDTFHLADAGFFAELQRKPLIINTSRGEVIETLALLDALKTGRISDAVIDTWENEPDINLELLQQVFLGTPHIAGYSADGKSNATRMALEALCRFFHLQADFKIVPPALPPMTYSSDPEEAFLQVYDPTRDSDALKRHPEEFERLRGNYPLRREIVSSAIGGGRETIF</sequence>
<evidence type="ECO:0000259" key="6">
    <source>
        <dbReference type="Pfam" id="PF00389"/>
    </source>
</evidence>
<evidence type="ECO:0000259" key="7">
    <source>
        <dbReference type="Pfam" id="PF02826"/>
    </source>
</evidence>
<dbReference type="EC" id="1.1.1.290" evidence="5"/>
<keyword evidence="11" id="KW-1185">Reference proteome</keyword>
<dbReference type="InterPro" id="IPR036291">
    <property type="entry name" value="NAD(P)-bd_dom_sf"/>
</dbReference>
<dbReference type="InterPro" id="IPR006139">
    <property type="entry name" value="D-isomer_2_OHA_DH_cat_dom"/>
</dbReference>
<feature type="active site" evidence="5">
    <location>
        <position position="208"/>
    </location>
</feature>
<dbReference type="OrthoDB" id="1522997at2"/>
<keyword evidence="3 5" id="KW-0520">NAD</keyword>
<comment type="similarity">
    <text evidence="5">Belongs to the D-isomer specific 2-hydroxyacid dehydrogenase family. PdxB subfamily.</text>
</comment>
<evidence type="ECO:0000256" key="1">
    <source>
        <dbReference type="ARBA" id="ARBA00022490"/>
    </source>
</evidence>
<organism evidence="9 11">
    <name type="scientific">Phocaeicola sartorii</name>
    <dbReference type="NCBI Taxonomy" id="671267"/>
    <lineage>
        <taxon>Bacteria</taxon>
        <taxon>Pseudomonadati</taxon>
        <taxon>Bacteroidota</taxon>
        <taxon>Bacteroidia</taxon>
        <taxon>Bacteroidales</taxon>
        <taxon>Bacteroidaceae</taxon>
        <taxon>Phocaeicola</taxon>
    </lineage>
</organism>
<feature type="binding site" evidence="5">
    <location>
        <position position="232"/>
    </location>
    <ligand>
        <name>NAD(+)</name>
        <dbReference type="ChEBI" id="CHEBI:57540"/>
    </ligand>
</feature>
<evidence type="ECO:0000256" key="4">
    <source>
        <dbReference type="ARBA" id="ARBA00023096"/>
    </source>
</evidence>
<dbReference type="Proteomes" id="UP000310760">
    <property type="component" value="Unassembled WGS sequence"/>
</dbReference>
<feature type="binding site" evidence="5">
    <location>
        <position position="67"/>
    </location>
    <ligand>
        <name>substrate</name>
    </ligand>
</feature>
<name>R9ID80_9BACT</name>
<feature type="binding site" evidence="5">
    <location>
        <position position="257"/>
    </location>
    <ligand>
        <name>NAD(+)</name>
        <dbReference type="ChEBI" id="CHEBI:57540"/>
    </ligand>
</feature>
<feature type="active site" description="Proton donor" evidence="5">
    <location>
        <position position="254"/>
    </location>
</feature>
<feature type="binding site" evidence="5">
    <location>
        <position position="258"/>
    </location>
    <ligand>
        <name>substrate</name>
    </ligand>
</feature>
<dbReference type="InterPro" id="IPR024531">
    <property type="entry name" value="Erythronate-4-P_DHase_dimer"/>
</dbReference>
<dbReference type="Gene3D" id="3.40.50.720">
    <property type="entry name" value="NAD(P)-binding Rossmann-like Domain"/>
    <property type="match status" value="2"/>
</dbReference>
<dbReference type="GO" id="GO:0005737">
    <property type="term" value="C:cytoplasm"/>
    <property type="evidence" value="ECO:0007669"/>
    <property type="project" value="UniProtKB-SubCell"/>
</dbReference>
<gene>
    <name evidence="5 10" type="primary">pdxB</name>
    <name evidence="9" type="ORF">C802_00185</name>
    <name evidence="10" type="ORF">E5339_06500</name>
</gene>
<comment type="subcellular location">
    <subcellularLocation>
        <location evidence="5">Cytoplasm</location>
    </subcellularLocation>
</comment>
<dbReference type="EMBL" id="SRYJ01000011">
    <property type="protein sequence ID" value="TGY71568.1"/>
    <property type="molecule type" value="Genomic_DNA"/>
</dbReference>
<evidence type="ECO:0000313" key="9">
    <source>
        <dbReference type="EMBL" id="EOS16506.1"/>
    </source>
</evidence>
<dbReference type="InterPro" id="IPR006140">
    <property type="entry name" value="D-isomer_DH_NAD-bd"/>
</dbReference>
<dbReference type="Pfam" id="PF00389">
    <property type="entry name" value="2-Hacid_dh"/>
    <property type="match status" value="1"/>
</dbReference>
<dbReference type="InterPro" id="IPR038251">
    <property type="entry name" value="PdxB_dimer_sf"/>
</dbReference>
<dbReference type="UniPathway" id="UPA00244">
    <property type="reaction ID" value="UER00310"/>
</dbReference>
<feature type="binding site" evidence="5">
    <location>
        <position position="175"/>
    </location>
    <ligand>
        <name>NAD(+)</name>
        <dbReference type="ChEBI" id="CHEBI:57540"/>
    </ligand>
</feature>
<evidence type="ECO:0000313" key="12">
    <source>
        <dbReference type="Proteomes" id="UP000310760"/>
    </source>
</evidence>
<dbReference type="STRING" id="1235788.C802_00185"/>
<evidence type="ECO:0000313" key="11">
    <source>
        <dbReference type="Proteomes" id="UP000014200"/>
    </source>
</evidence>
<dbReference type="CDD" id="cd12158">
    <property type="entry name" value="ErythrP_dh"/>
    <property type="match status" value="1"/>
</dbReference>
<dbReference type="Proteomes" id="UP000014200">
    <property type="component" value="Unassembled WGS sequence"/>
</dbReference>
<feature type="binding site" evidence="5">
    <location>
        <position position="147"/>
    </location>
    <ligand>
        <name>NAD(+)</name>
        <dbReference type="ChEBI" id="CHEBI:57540"/>
    </ligand>
</feature>
<dbReference type="SUPFAM" id="SSF52283">
    <property type="entry name" value="Formate/glycerate dehydrogenase catalytic domain-like"/>
    <property type="match status" value="1"/>
</dbReference>
<evidence type="ECO:0000256" key="2">
    <source>
        <dbReference type="ARBA" id="ARBA00023002"/>
    </source>
</evidence>
<dbReference type="Pfam" id="PF11890">
    <property type="entry name" value="DUF3410"/>
    <property type="match status" value="1"/>
</dbReference>
<dbReference type="PANTHER" id="PTHR43761:SF1">
    <property type="entry name" value="D-ISOMER SPECIFIC 2-HYDROXYACID DEHYDROGENASE CATALYTIC DOMAIN-CONTAINING PROTEIN-RELATED"/>
    <property type="match status" value="1"/>
</dbReference>
<accession>R9ID80</accession>
<keyword evidence="1 5" id="KW-0963">Cytoplasm</keyword>
<dbReference type="HAMAP" id="MF_01825">
    <property type="entry name" value="PdxB"/>
    <property type="match status" value="1"/>
</dbReference>
<dbReference type="InterPro" id="IPR020921">
    <property type="entry name" value="Erythronate-4-P_DHase"/>
</dbReference>